<organism evidence="10 11">
    <name type="scientific">Arachis hypogaea</name>
    <name type="common">Peanut</name>
    <dbReference type="NCBI Taxonomy" id="3818"/>
    <lineage>
        <taxon>Eukaryota</taxon>
        <taxon>Viridiplantae</taxon>
        <taxon>Streptophyta</taxon>
        <taxon>Embryophyta</taxon>
        <taxon>Tracheophyta</taxon>
        <taxon>Spermatophyta</taxon>
        <taxon>Magnoliopsida</taxon>
        <taxon>eudicotyledons</taxon>
        <taxon>Gunneridae</taxon>
        <taxon>Pentapetalae</taxon>
        <taxon>rosids</taxon>
        <taxon>fabids</taxon>
        <taxon>Fabales</taxon>
        <taxon>Fabaceae</taxon>
        <taxon>Papilionoideae</taxon>
        <taxon>50 kb inversion clade</taxon>
        <taxon>dalbergioids sensu lato</taxon>
        <taxon>Dalbergieae</taxon>
        <taxon>Pterocarpus clade</taxon>
        <taxon>Arachis</taxon>
    </lineage>
</organism>
<keyword evidence="2" id="KW-0805">Transcription regulation</keyword>
<dbReference type="InterPro" id="IPR001471">
    <property type="entry name" value="AP2/ERF_dom"/>
</dbReference>
<keyword evidence="3" id="KW-0238">DNA-binding</keyword>
<dbReference type="InterPro" id="IPR036955">
    <property type="entry name" value="AP2/ERF_dom_sf"/>
</dbReference>
<dbReference type="PROSITE" id="PS51032">
    <property type="entry name" value="AP2_ERF"/>
    <property type="match status" value="1"/>
</dbReference>
<dbReference type="InterPro" id="IPR016177">
    <property type="entry name" value="DNA-bd_dom_sf"/>
</dbReference>
<evidence type="ECO:0000256" key="1">
    <source>
        <dbReference type="ARBA" id="ARBA00004123"/>
    </source>
</evidence>
<evidence type="ECO:0000256" key="4">
    <source>
        <dbReference type="ARBA" id="ARBA00023159"/>
    </source>
</evidence>
<feature type="region of interest" description="Disordered" evidence="8">
    <location>
        <begin position="56"/>
        <end position="92"/>
    </location>
</feature>
<dbReference type="Gene3D" id="3.30.730.10">
    <property type="entry name" value="AP2/ERF domain"/>
    <property type="match status" value="1"/>
</dbReference>
<dbReference type="GO" id="GO:0003700">
    <property type="term" value="F:DNA-binding transcription factor activity"/>
    <property type="evidence" value="ECO:0007669"/>
    <property type="project" value="InterPro"/>
</dbReference>
<dbReference type="AlphaFoldDB" id="A0A444Y7N9"/>
<keyword evidence="5" id="KW-0804">Transcription</keyword>
<dbReference type="PANTHER" id="PTHR31839:SF87">
    <property type="entry name" value="CBF-LIKE TRANSCRIPTION FACTOR"/>
    <property type="match status" value="1"/>
</dbReference>
<evidence type="ECO:0000256" key="5">
    <source>
        <dbReference type="ARBA" id="ARBA00023163"/>
    </source>
</evidence>
<evidence type="ECO:0000256" key="2">
    <source>
        <dbReference type="ARBA" id="ARBA00023015"/>
    </source>
</evidence>
<dbReference type="PANTHER" id="PTHR31839">
    <property type="entry name" value="DEHYDRATION-RESPONSIVE ELEMENT-BINDING PROTEIN 1D"/>
    <property type="match status" value="1"/>
</dbReference>
<dbReference type="STRING" id="3818.A0A444Y7N9"/>
<comment type="similarity">
    <text evidence="7">Belongs to the AP2/ERF transcription factor family. ERF subfamily.</text>
</comment>
<dbReference type="GO" id="GO:0003677">
    <property type="term" value="F:DNA binding"/>
    <property type="evidence" value="ECO:0007669"/>
    <property type="project" value="UniProtKB-KW"/>
</dbReference>
<evidence type="ECO:0000256" key="7">
    <source>
        <dbReference type="ARBA" id="ARBA00024343"/>
    </source>
</evidence>
<sequence length="266" mass="29153">MFSSSLSLSHGVMVYIYIPLFNTLACINQVSAIVMEFENNEESLYYYSSSSSLSSSTSSQTQRSAISPPPSSSSPSRSQKRRSGRKKFREMRHPVYRGVRRRNGNKWVCEVREPIKKSRIWLGTYATPEMAARAHDAAVLALRGTSATFNFPLSVPLLPLAESSSPQHIREAASKAAQQTSNNDITNPPVSSSNMNLCVGVDDGGGSGGVGSISSTTFFDEEAMFNMPALLDSMAEGLLITPPSMKRGAFHDDDEFQTDLTLWNFD</sequence>
<dbReference type="SUPFAM" id="SSF54171">
    <property type="entry name" value="DNA-binding domain"/>
    <property type="match status" value="1"/>
</dbReference>
<protein>
    <recommendedName>
        <fullName evidence="9">AP2/ERF domain-containing protein</fullName>
    </recommendedName>
</protein>
<comment type="caution">
    <text evidence="10">The sequence shown here is derived from an EMBL/GenBank/DDBJ whole genome shotgun (WGS) entry which is preliminary data.</text>
</comment>
<evidence type="ECO:0000313" key="11">
    <source>
        <dbReference type="Proteomes" id="UP000289738"/>
    </source>
</evidence>
<keyword evidence="6" id="KW-0539">Nucleus</keyword>
<proteinExistence type="inferred from homology"/>
<feature type="domain" description="AP2/ERF" evidence="9">
    <location>
        <begin position="95"/>
        <end position="152"/>
    </location>
</feature>
<evidence type="ECO:0000313" key="10">
    <source>
        <dbReference type="EMBL" id="RYQ97867.1"/>
    </source>
</evidence>
<evidence type="ECO:0000256" key="6">
    <source>
        <dbReference type="ARBA" id="ARBA00023242"/>
    </source>
</evidence>
<reference evidence="10 11" key="1">
    <citation type="submission" date="2019-01" db="EMBL/GenBank/DDBJ databases">
        <title>Sequencing of cultivated peanut Arachis hypogaea provides insights into genome evolution and oil improvement.</title>
        <authorList>
            <person name="Chen X."/>
        </authorList>
    </citation>
    <scope>NUCLEOTIDE SEQUENCE [LARGE SCALE GENOMIC DNA]</scope>
    <source>
        <strain evidence="11">cv. Fuhuasheng</strain>
        <tissue evidence="10">Leaves</tissue>
    </source>
</reference>
<accession>A0A444Y7N9</accession>
<dbReference type="Proteomes" id="UP000289738">
    <property type="component" value="Chromosome B08"/>
</dbReference>
<comment type="subcellular location">
    <subcellularLocation>
        <location evidence="1">Nucleus</location>
    </subcellularLocation>
</comment>
<evidence type="ECO:0000256" key="8">
    <source>
        <dbReference type="SAM" id="MobiDB-lite"/>
    </source>
</evidence>
<evidence type="ECO:0000259" key="9">
    <source>
        <dbReference type="PROSITE" id="PS51032"/>
    </source>
</evidence>
<evidence type="ECO:0000256" key="3">
    <source>
        <dbReference type="ARBA" id="ARBA00023125"/>
    </source>
</evidence>
<dbReference type="Pfam" id="PF00847">
    <property type="entry name" value="AP2"/>
    <property type="match status" value="1"/>
</dbReference>
<keyword evidence="11" id="KW-1185">Reference proteome</keyword>
<dbReference type="PRINTS" id="PR00367">
    <property type="entry name" value="ETHRSPELEMNT"/>
</dbReference>
<dbReference type="SMART" id="SM00380">
    <property type="entry name" value="AP2"/>
    <property type="match status" value="1"/>
</dbReference>
<dbReference type="InterPro" id="IPR045277">
    <property type="entry name" value="DRE1A-I"/>
</dbReference>
<dbReference type="FunFam" id="3.30.730.10:FF:000001">
    <property type="entry name" value="Ethylene-responsive transcription factor 2"/>
    <property type="match status" value="1"/>
</dbReference>
<name>A0A444Y7N9_ARAHY</name>
<feature type="compositionally biased region" description="Low complexity" evidence="8">
    <location>
        <begin position="56"/>
        <end position="66"/>
    </location>
</feature>
<dbReference type="CDD" id="cd00018">
    <property type="entry name" value="AP2"/>
    <property type="match status" value="1"/>
</dbReference>
<dbReference type="GO" id="GO:0005634">
    <property type="term" value="C:nucleus"/>
    <property type="evidence" value="ECO:0007669"/>
    <property type="project" value="UniProtKB-SubCell"/>
</dbReference>
<keyword evidence="4" id="KW-0010">Activator</keyword>
<gene>
    <name evidence="10" type="ORF">Ahy_B08g093939</name>
</gene>
<dbReference type="EMBL" id="SDMP01000018">
    <property type="protein sequence ID" value="RYQ97867.1"/>
    <property type="molecule type" value="Genomic_DNA"/>
</dbReference>
<feature type="compositionally biased region" description="Basic residues" evidence="8">
    <location>
        <begin position="78"/>
        <end position="92"/>
    </location>
</feature>